<evidence type="ECO:0000256" key="3">
    <source>
        <dbReference type="SAM" id="Phobius"/>
    </source>
</evidence>
<name>A0ABD6D4I3_9EURY</name>
<dbReference type="PROSITE" id="PS51736">
    <property type="entry name" value="RECOMBINASES_3"/>
    <property type="match status" value="1"/>
</dbReference>
<accession>A0ABD6D4I3</accession>
<proteinExistence type="predicted"/>
<dbReference type="InterPro" id="IPR050639">
    <property type="entry name" value="SSR_resolvase"/>
</dbReference>
<dbReference type="Gene3D" id="3.40.50.1390">
    <property type="entry name" value="Resolvase, N-terminal catalytic domain"/>
    <property type="match status" value="1"/>
</dbReference>
<reference evidence="5 6" key="1">
    <citation type="journal article" date="2019" name="Int. J. Syst. Evol. Microbiol.">
        <title>The Global Catalogue of Microorganisms (GCM) 10K type strain sequencing project: providing services to taxonomists for standard genome sequencing and annotation.</title>
        <authorList>
            <consortium name="The Broad Institute Genomics Platform"/>
            <consortium name="The Broad Institute Genome Sequencing Center for Infectious Disease"/>
            <person name="Wu L."/>
            <person name="Ma J."/>
        </authorList>
    </citation>
    <scope>NUCLEOTIDE SEQUENCE [LARGE SCALE GENOMIC DNA]</scope>
    <source>
        <strain evidence="5 6">CGMCC 1.10594</strain>
    </source>
</reference>
<dbReference type="GO" id="GO:0006310">
    <property type="term" value="P:DNA recombination"/>
    <property type="evidence" value="ECO:0007669"/>
    <property type="project" value="UniProtKB-KW"/>
</dbReference>
<dbReference type="SMART" id="SM00857">
    <property type="entry name" value="Resolvase"/>
    <property type="match status" value="1"/>
</dbReference>
<dbReference type="RefSeq" id="WP_256405295.1">
    <property type="nucleotide sequence ID" value="NZ_CP187151.1"/>
</dbReference>
<dbReference type="SUPFAM" id="SSF53041">
    <property type="entry name" value="Resolvase-like"/>
    <property type="match status" value="1"/>
</dbReference>
<evidence type="ECO:0000313" key="6">
    <source>
        <dbReference type="Proteomes" id="UP001597075"/>
    </source>
</evidence>
<organism evidence="5 6">
    <name type="scientific">Haloplanus ruber</name>
    <dbReference type="NCBI Taxonomy" id="869892"/>
    <lineage>
        <taxon>Archaea</taxon>
        <taxon>Methanobacteriati</taxon>
        <taxon>Methanobacteriota</taxon>
        <taxon>Stenosarchaea group</taxon>
        <taxon>Halobacteria</taxon>
        <taxon>Halobacteriales</taxon>
        <taxon>Haloferacaceae</taxon>
        <taxon>Haloplanus</taxon>
    </lineage>
</organism>
<dbReference type="InterPro" id="IPR036162">
    <property type="entry name" value="Resolvase-like_N_sf"/>
</dbReference>
<feature type="transmembrane region" description="Helical" evidence="3">
    <location>
        <begin position="9"/>
        <end position="27"/>
    </location>
</feature>
<keyword evidence="1" id="KW-0238">DNA-binding</keyword>
<evidence type="ECO:0000313" key="5">
    <source>
        <dbReference type="EMBL" id="MFD1635069.1"/>
    </source>
</evidence>
<sequence>MQNRTDSRLINAVLYSLLILRMILQRYRDNIIAYDIRSGQSSYTPLWLVVSLGTAVGINWHASVGCVGSYSVGCLRSYTLTGYLGSYILEAVGGSPAAALLSVLFLSLIADTQTKLGDIDPDGSTIEDNLTDVDSWISSIADRVYGYVRQSQTDGDESASIESQKQEASRAAKNEGYSDPVFFVDKNQSGYTFEREGFQNLINALEREPRPVVLDRIDRLGRDTLETVYIAAKIHYDYDVPIITAEHGHYELDKIEEQLDLVLNAIIAGKSVENRIRAAWNSIRLRFSDDRKWKTWFNNVPVGYQSDNEEWIEPAPHATEVITATINDLLETETRTETIAKLKSAGKNELVGDKQSRDSGDKITLGEIEAEKIQEVFDRSDYTLTEFDSSRLKRLLTNPLLTGEVRYPRSKPYEEQTAIEDPTLQIVDQELFDEVNEFLEQEEKKYSTDAEDSITVDGLADYGMLLLAIDVVDAIKPVCPQCNRGMVRNGEDTNHPLEDGRIAHYWICPKYKEEGAEADCQRKVPYKNEWEAIQNDLEEAYTDRSDIVLLKVCPPKD</sequence>
<keyword evidence="3" id="KW-0812">Transmembrane</keyword>
<comment type="caution">
    <text evidence="5">The sequence shown here is derived from an EMBL/GenBank/DDBJ whole genome shotgun (WGS) entry which is preliminary data.</text>
</comment>
<dbReference type="PANTHER" id="PTHR30461:SF2">
    <property type="entry name" value="SERINE RECOMBINASE PINE-RELATED"/>
    <property type="match status" value="1"/>
</dbReference>
<keyword evidence="2" id="KW-0233">DNA recombination</keyword>
<dbReference type="Pfam" id="PF07508">
    <property type="entry name" value="Recombinase"/>
    <property type="match status" value="1"/>
</dbReference>
<gene>
    <name evidence="5" type="ORF">ACFSBJ_15165</name>
</gene>
<feature type="domain" description="Resolvase/invertase-type recombinase catalytic" evidence="4">
    <location>
        <begin position="143"/>
        <end position="287"/>
    </location>
</feature>
<keyword evidence="3" id="KW-0472">Membrane</keyword>
<dbReference type="Proteomes" id="UP001597075">
    <property type="component" value="Unassembled WGS sequence"/>
</dbReference>
<dbReference type="GO" id="GO:0003677">
    <property type="term" value="F:DNA binding"/>
    <property type="evidence" value="ECO:0007669"/>
    <property type="project" value="UniProtKB-KW"/>
</dbReference>
<dbReference type="EMBL" id="JBHUDL010000010">
    <property type="protein sequence ID" value="MFD1635069.1"/>
    <property type="molecule type" value="Genomic_DNA"/>
</dbReference>
<dbReference type="InterPro" id="IPR011109">
    <property type="entry name" value="DNA_bind_recombinase_dom"/>
</dbReference>
<dbReference type="Gene3D" id="3.90.1750.20">
    <property type="entry name" value="Putative Large Serine Recombinase, Chain B, Domain 2"/>
    <property type="match status" value="1"/>
</dbReference>
<dbReference type="Pfam" id="PF00239">
    <property type="entry name" value="Resolvase"/>
    <property type="match status" value="1"/>
</dbReference>
<protein>
    <submittedName>
        <fullName evidence="5">Recombinase family protein</fullName>
    </submittedName>
</protein>
<keyword evidence="6" id="KW-1185">Reference proteome</keyword>
<dbReference type="AlphaFoldDB" id="A0ABD6D4I3"/>
<evidence type="ECO:0000259" key="4">
    <source>
        <dbReference type="PROSITE" id="PS51736"/>
    </source>
</evidence>
<evidence type="ECO:0000256" key="2">
    <source>
        <dbReference type="ARBA" id="ARBA00023172"/>
    </source>
</evidence>
<feature type="transmembrane region" description="Helical" evidence="3">
    <location>
        <begin position="47"/>
        <end position="75"/>
    </location>
</feature>
<evidence type="ECO:0000256" key="1">
    <source>
        <dbReference type="ARBA" id="ARBA00023125"/>
    </source>
</evidence>
<dbReference type="PANTHER" id="PTHR30461">
    <property type="entry name" value="DNA-INVERTASE FROM LAMBDOID PROPHAGE"/>
    <property type="match status" value="1"/>
</dbReference>
<feature type="transmembrane region" description="Helical" evidence="3">
    <location>
        <begin position="87"/>
        <end position="110"/>
    </location>
</feature>
<dbReference type="InterPro" id="IPR038109">
    <property type="entry name" value="DNA_bind_recomb_sf"/>
</dbReference>
<keyword evidence="3" id="KW-1133">Transmembrane helix</keyword>
<dbReference type="InterPro" id="IPR006119">
    <property type="entry name" value="Resolv_N"/>
</dbReference>